<name>A0A6J4EC34_9PSED</name>
<dbReference type="EMBL" id="AP023189">
    <property type="protein sequence ID" value="BCG26031.1"/>
    <property type="molecule type" value="Genomic_DNA"/>
</dbReference>
<dbReference type="AlphaFoldDB" id="A0A6J4EC34"/>
<keyword evidence="4" id="KW-1185">Reference proteome</keyword>
<proteinExistence type="predicted"/>
<protein>
    <submittedName>
        <fullName evidence="1">Uncharacterized protein</fullName>
    </submittedName>
</protein>
<reference evidence="1 3" key="1">
    <citation type="submission" date="2020-05" db="EMBL/GenBank/DDBJ databases">
        <title>Characterization of novel class B3 metallo-beta-lactamase from novel Pseudomonas species.</title>
        <authorList>
            <person name="Yamada K."/>
            <person name="Aoki K."/>
            <person name="Ishii Y."/>
        </authorList>
    </citation>
    <scope>NUCLEOTIDE SEQUENCE [LARGE SCALE GENOMIC DNA]</scope>
    <source>
        <strain evidence="1 3">TUM18999</strain>
        <strain evidence="2 4">TUM20286</strain>
    </source>
</reference>
<sequence length="91" mass="10557">MQLGEVLAMDEVLDEILVLAFLTVGQVFDQLVPMQQIDHLSEAVLQAFLRLSYFYFGHSALHPQWRRTPRRVNQSIRDRANAVLSNYWVSP</sequence>
<evidence type="ECO:0000313" key="3">
    <source>
        <dbReference type="Proteomes" id="UP000509383"/>
    </source>
</evidence>
<organism evidence="1 3">
    <name type="scientific">Pseudomonas tohonis</name>
    <dbReference type="NCBI Taxonomy" id="2725477"/>
    <lineage>
        <taxon>Bacteria</taxon>
        <taxon>Pseudomonadati</taxon>
        <taxon>Pseudomonadota</taxon>
        <taxon>Gammaproteobacteria</taxon>
        <taxon>Pseudomonadales</taxon>
        <taxon>Pseudomonadaceae</taxon>
        <taxon>Pseudomonas</taxon>
    </lineage>
</organism>
<accession>A0A6J4EC34</accession>
<evidence type="ECO:0000313" key="1">
    <source>
        <dbReference type="EMBL" id="BCG26031.1"/>
    </source>
</evidence>
<dbReference type="Proteomes" id="UP000509383">
    <property type="component" value="Chromosome"/>
</dbReference>
<dbReference type="EMBL" id="BQKM01000001">
    <property type="protein sequence ID" value="GJN51238.1"/>
    <property type="molecule type" value="Genomic_DNA"/>
</dbReference>
<dbReference type="Proteomes" id="UP001054892">
    <property type="component" value="Unassembled WGS sequence"/>
</dbReference>
<dbReference type="KEGG" id="ptw:TUM18999_42220"/>
<gene>
    <name evidence="1" type="ORF">TUM18999_42220</name>
    <name evidence="2" type="ORF">TUM20286_09900</name>
</gene>
<evidence type="ECO:0000313" key="4">
    <source>
        <dbReference type="Proteomes" id="UP001054892"/>
    </source>
</evidence>
<evidence type="ECO:0000313" key="2">
    <source>
        <dbReference type="EMBL" id="GJN51238.1"/>
    </source>
</evidence>